<dbReference type="GO" id="GO:0009399">
    <property type="term" value="P:nitrogen fixation"/>
    <property type="evidence" value="ECO:0007669"/>
    <property type="project" value="InterPro"/>
</dbReference>
<evidence type="ECO:0000313" key="1">
    <source>
        <dbReference type="EMBL" id="OIQ90850.1"/>
    </source>
</evidence>
<reference evidence="1" key="1">
    <citation type="submission" date="2016-10" db="EMBL/GenBank/DDBJ databases">
        <title>Sequence of Gallionella enrichment culture.</title>
        <authorList>
            <person name="Poehlein A."/>
            <person name="Muehling M."/>
            <person name="Daniel R."/>
        </authorList>
    </citation>
    <scope>NUCLEOTIDE SEQUENCE</scope>
</reference>
<accession>A0A1J5R605</accession>
<dbReference type="AlphaFoldDB" id="A0A1J5R605"/>
<dbReference type="GO" id="GO:0030151">
    <property type="term" value="F:molybdenum ion binding"/>
    <property type="evidence" value="ECO:0007669"/>
    <property type="project" value="InterPro"/>
</dbReference>
<comment type="caution">
    <text evidence="1">The sequence shown here is derived from an EMBL/GenBank/DDBJ whole genome shotgun (WGS) entry which is preliminary data.</text>
</comment>
<dbReference type="Pfam" id="PF04891">
    <property type="entry name" value="NifQ"/>
    <property type="match status" value="1"/>
</dbReference>
<gene>
    <name evidence="1" type="ORF">GALL_272510</name>
</gene>
<sequence length="211" mass="23330">MHLHPLDFKHWLTGDSGSLSYGEAFDRHLLASALTLAYFDADTALDLGLGLSRRQLAALAMRHFPQAAPVLAARLSDGDGARPLSLEEPDLRALLLDHRAVDAPEEAWLAHIIARRALRPNHLWQDLGLPLRDDLSRLMERHFPALAARNSGEMKWKKFFYRELCGLEGVLICKSPVCESCGDFSSCFGGEDGPSLLARAALFPTPETRSC</sequence>
<dbReference type="InterPro" id="IPR006975">
    <property type="entry name" value="NifQ"/>
</dbReference>
<organism evidence="1">
    <name type="scientific">mine drainage metagenome</name>
    <dbReference type="NCBI Taxonomy" id="410659"/>
    <lineage>
        <taxon>unclassified sequences</taxon>
        <taxon>metagenomes</taxon>
        <taxon>ecological metagenomes</taxon>
    </lineage>
</organism>
<dbReference type="EMBL" id="MLJW01000278">
    <property type="protein sequence ID" value="OIQ90850.1"/>
    <property type="molecule type" value="Genomic_DNA"/>
</dbReference>
<proteinExistence type="predicted"/>
<protein>
    <submittedName>
        <fullName evidence="1">NifQ</fullName>
    </submittedName>
</protein>
<name>A0A1J5R605_9ZZZZ</name>